<name>A0ABW5IML7_9BACT</name>
<accession>A0ABW5IML7</accession>
<feature type="transmembrane region" description="Helical" evidence="1">
    <location>
        <begin position="207"/>
        <end position="226"/>
    </location>
</feature>
<dbReference type="RefSeq" id="WP_377503724.1">
    <property type="nucleotide sequence ID" value="NZ_JBHULU010000006.1"/>
</dbReference>
<dbReference type="Proteomes" id="UP001597544">
    <property type="component" value="Unassembled WGS sequence"/>
</dbReference>
<feature type="domain" description="DUF1206" evidence="2">
    <location>
        <begin position="26"/>
        <end position="95"/>
    </location>
</feature>
<dbReference type="Pfam" id="PF06724">
    <property type="entry name" value="DUF1206"/>
    <property type="match status" value="3"/>
</dbReference>
<dbReference type="InterPro" id="IPR009597">
    <property type="entry name" value="DUF1206"/>
</dbReference>
<evidence type="ECO:0000259" key="2">
    <source>
        <dbReference type="Pfam" id="PF06724"/>
    </source>
</evidence>
<feature type="domain" description="DUF1206" evidence="2">
    <location>
        <begin position="113"/>
        <end position="178"/>
    </location>
</feature>
<evidence type="ECO:0000313" key="4">
    <source>
        <dbReference type="Proteomes" id="UP001597544"/>
    </source>
</evidence>
<comment type="caution">
    <text evidence="3">The sequence shown here is derived from an EMBL/GenBank/DDBJ whole genome shotgun (WGS) entry which is preliminary data.</text>
</comment>
<feature type="transmembrane region" description="Helical" evidence="1">
    <location>
        <begin position="69"/>
        <end position="91"/>
    </location>
</feature>
<evidence type="ECO:0000256" key="1">
    <source>
        <dbReference type="SAM" id="Phobius"/>
    </source>
</evidence>
<feature type="transmembrane region" description="Helical" evidence="1">
    <location>
        <begin position="154"/>
        <end position="175"/>
    </location>
</feature>
<keyword evidence="1" id="KW-0472">Membrane</keyword>
<keyword evidence="1" id="KW-0812">Transmembrane</keyword>
<feature type="transmembrane region" description="Helical" evidence="1">
    <location>
        <begin position="246"/>
        <end position="266"/>
    </location>
</feature>
<reference evidence="4" key="1">
    <citation type="journal article" date="2019" name="Int. J. Syst. Evol. Microbiol.">
        <title>The Global Catalogue of Microorganisms (GCM) 10K type strain sequencing project: providing services to taxonomists for standard genome sequencing and annotation.</title>
        <authorList>
            <consortium name="The Broad Institute Genomics Platform"/>
            <consortium name="The Broad Institute Genome Sequencing Center for Infectious Disease"/>
            <person name="Wu L."/>
            <person name="Ma J."/>
        </authorList>
    </citation>
    <scope>NUCLEOTIDE SEQUENCE [LARGE SCALE GENOMIC DNA]</scope>
    <source>
        <strain evidence="4">KCTC 42498</strain>
    </source>
</reference>
<feature type="transmembrane region" description="Helical" evidence="1">
    <location>
        <begin position="28"/>
        <end position="49"/>
    </location>
</feature>
<dbReference type="EMBL" id="JBHULU010000006">
    <property type="protein sequence ID" value="MFD2513245.1"/>
    <property type="molecule type" value="Genomic_DNA"/>
</dbReference>
<gene>
    <name evidence="3" type="ORF">ACFSRY_05160</name>
</gene>
<feature type="transmembrane region" description="Helical" evidence="1">
    <location>
        <begin position="112"/>
        <end position="134"/>
    </location>
</feature>
<keyword evidence="4" id="KW-1185">Reference proteome</keyword>
<evidence type="ECO:0000313" key="3">
    <source>
        <dbReference type="EMBL" id="MFD2513245.1"/>
    </source>
</evidence>
<protein>
    <submittedName>
        <fullName evidence="3">DUF1206 domain-containing protein</fullName>
    </submittedName>
</protein>
<sequence>MNLKLLDPAEYLPSVPPKFVKRFARIGLAAKGVVYFLLGVLALVAALEWGRDSQKINRKEVFLFIEDLFFGKALLLIVSFGLACYCCWRLLQAIIDTEGKGSGLTGLVYRARYGASGAFYGLLSLVAGRLAVGSGSGSESIRQEFVTGVLQKPLGQWIVLFGAALMALGGAFFIYEGLSERYRKKIKEAGLGHKAEEAMIKTGKIGYVSRGTVWCIFSYLLGRAALNAKKGAAESAFHFLESATYGAYLLGAVSLGLMCYSMFVFIESRFRYKDH</sequence>
<organism evidence="3 4">
    <name type="scientific">Pontibacter locisalis</name>
    <dbReference type="NCBI Taxonomy" id="1719035"/>
    <lineage>
        <taxon>Bacteria</taxon>
        <taxon>Pseudomonadati</taxon>
        <taxon>Bacteroidota</taxon>
        <taxon>Cytophagia</taxon>
        <taxon>Cytophagales</taxon>
        <taxon>Hymenobacteraceae</taxon>
        <taxon>Pontibacter</taxon>
    </lineage>
</organism>
<feature type="domain" description="DUF1206" evidence="2">
    <location>
        <begin position="205"/>
        <end position="271"/>
    </location>
</feature>
<proteinExistence type="predicted"/>
<keyword evidence="1" id="KW-1133">Transmembrane helix</keyword>